<evidence type="ECO:0000256" key="8">
    <source>
        <dbReference type="ARBA" id="ARBA00023170"/>
    </source>
</evidence>
<dbReference type="InterPro" id="IPR008266">
    <property type="entry name" value="Tyr_kinase_AS"/>
</dbReference>
<dbReference type="GO" id="GO:0043235">
    <property type="term" value="C:receptor complex"/>
    <property type="evidence" value="ECO:0007669"/>
    <property type="project" value="TreeGrafter"/>
</dbReference>
<evidence type="ECO:0000313" key="10">
    <source>
        <dbReference type="EMBL" id="VEL10700.1"/>
    </source>
</evidence>
<evidence type="ECO:0000259" key="9">
    <source>
        <dbReference type="PROSITE" id="PS50011"/>
    </source>
</evidence>
<dbReference type="Proteomes" id="UP000784294">
    <property type="component" value="Unassembled WGS sequence"/>
</dbReference>
<keyword evidence="7" id="KW-0472">Membrane</keyword>
<dbReference type="AlphaFoldDB" id="A0A3S5A371"/>
<keyword evidence="3" id="KW-0732">Signal</keyword>
<comment type="subcellular location">
    <subcellularLocation>
        <location evidence="1">Membrane</location>
    </subcellularLocation>
</comment>
<dbReference type="GO" id="GO:0004714">
    <property type="term" value="F:transmembrane receptor protein tyrosine kinase activity"/>
    <property type="evidence" value="ECO:0007669"/>
    <property type="project" value="TreeGrafter"/>
</dbReference>
<keyword evidence="2" id="KW-0812">Transmembrane</keyword>
<evidence type="ECO:0000256" key="3">
    <source>
        <dbReference type="ARBA" id="ARBA00022729"/>
    </source>
</evidence>
<reference evidence="10" key="1">
    <citation type="submission" date="2018-11" db="EMBL/GenBank/DDBJ databases">
        <authorList>
            <consortium name="Pathogen Informatics"/>
        </authorList>
    </citation>
    <scope>NUCLEOTIDE SEQUENCE</scope>
</reference>
<dbReference type="GO" id="GO:0005524">
    <property type="term" value="F:ATP binding"/>
    <property type="evidence" value="ECO:0007669"/>
    <property type="project" value="UniProtKB-KW"/>
</dbReference>
<keyword evidence="5" id="KW-0067">ATP-binding</keyword>
<dbReference type="InterPro" id="IPR001245">
    <property type="entry name" value="Ser-Thr/Tyr_kinase_cat_dom"/>
</dbReference>
<evidence type="ECO:0000256" key="5">
    <source>
        <dbReference type="ARBA" id="ARBA00022840"/>
    </source>
</evidence>
<keyword evidence="11" id="KW-1185">Reference proteome</keyword>
<evidence type="ECO:0000313" key="11">
    <source>
        <dbReference type="Proteomes" id="UP000784294"/>
    </source>
</evidence>
<comment type="caution">
    <text evidence="10">The sequence shown here is derived from an EMBL/GenBank/DDBJ whole genome shotgun (WGS) entry which is preliminary data.</text>
</comment>
<dbReference type="InterPro" id="IPR011009">
    <property type="entry name" value="Kinase-like_dom_sf"/>
</dbReference>
<dbReference type="InterPro" id="IPR000719">
    <property type="entry name" value="Prot_kinase_dom"/>
</dbReference>
<dbReference type="OrthoDB" id="5984265at2759"/>
<keyword evidence="8" id="KW-0675">Receptor</keyword>
<gene>
    <name evidence="10" type="ORF">PXEA_LOCUS4140</name>
</gene>
<feature type="domain" description="Protein kinase" evidence="9">
    <location>
        <begin position="1"/>
        <end position="124"/>
    </location>
</feature>
<dbReference type="GO" id="GO:0005886">
    <property type="term" value="C:plasma membrane"/>
    <property type="evidence" value="ECO:0007669"/>
    <property type="project" value="TreeGrafter"/>
</dbReference>
<dbReference type="GO" id="GO:0007169">
    <property type="term" value="P:cell surface receptor protein tyrosine kinase signaling pathway"/>
    <property type="evidence" value="ECO:0007669"/>
    <property type="project" value="TreeGrafter"/>
</dbReference>
<dbReference type="PANTHER" id="PTHR24416:SF550">
    <property type="entry name" value="FIBROBLAST GROWTH FACTOR RECEPTOR HOMOLOG 1-RELATED"/>
    <property type="match status" value="1"/>
</dbReference>
<evidence type="ECO:0000256" key="7">
    <source>
        <dbReference type="ARBA" id="ARBA00023136"/>
    </source>
</evidence>
<dbReference type="InterPro" id="IPR050122">
    <property type="entry name" value="RTK"/>
</dbReference>
<dbReference type="SMART" id="SM00219">
    <property type="entry name" value="TyrKc"/>
    <property type="match status" value="1"/>
</dbReference>
<sequence length="124" mass="14064">MIGFVCPLQVVVEYAPHGNLRDFLRLRRPTQLSDKSSPRKLLAPCLSRSDLLNFGLQVARGMEYLSLRSIVHRDLAARNILVGRNFVIKIADFGLTRSVSDYYRKTSDVSQLLARHSCKATFIN</sequence>
<dbReference type="Pfam" id="PF07714">
    <property type="entry name" value="PK_Tyr_Ser-Thr"/>
    <property type="match status" value="1"/>
</dbReference>
<dbReference type="SUPFAM" id="SSF56112">
    <property type="entry name" value="Protein kinase-like (PK-like)"/>
    <property type="match status" value="1"/>
</dbReference>
<name>A0A3S5A371_9PLAT</name>
<evidence type="ECO:0000256" key="6">
    <source>
        <dbReference type="ARBA" id="ARBA00022989"/>
    </source>
</evidence>
<dbReference type="PROSITE" id="PS50011">
    <property type="entry name" value="PROTEIN_KINASE_DOM"/>
    <property type="match status" value="1"/>
</dbReference>
<keyword evidence="4" id="KW-0547">Nucleotide-binding</keyword>
<dbReference type="PANTHER" id="PTHR24416">
    <property type="entry name" value="TYROSINE-PROTEIN KINASE RECEPTOR"/>
    <property type="match status" value="1"/>
</dbReference>
<evidence type="ECO:0000256" key="4">
    <source>
        <dbReference type="ARBA" id="ARBA00022741"/>
    </source>
</evidence>
<dbReference type="PROSITE" id="PS00109">
    <property type="entry name" value="PROTEIN_KINASE_TYR"/>
    <property type="match status" value="1"/>
</dbReference>
<accession>A0A3S5A371</accession>
<dbReference type="PRINTS" id="PR00109">
    <property type="entry name" value="TYRKINASE"/>
</dbReference>
<protein>
    <recommendedName>
        <fullName evidence="9">Protein kinase domain-containing protein</fullName>
    </recommendedName>
</protein>
<dbReference type="Gene3D" id="1.10.510.10">
    <property type="entry name" value="Transferase(Phosphotransferase) domain 1"/>
    <property type="match status" value="1"/>
</dbReference>
<evidence type="ECO:0000256" key="1">
    <source>
        <dbReference type="ARBA" id="ARBA00004370"/>
    </source>
</evidence>
<organism evidence="10 11">
    <name type="scientific">Protopolystoma xenopodis</name>
    <dbReference type="NCBI Taxonomy" id="117903"/>
    <lineage>
        <taxon>Eukaryota</taxon>
        <taxon>Metazoa</taxon>
        <taxon>Spiralia</taxon>
        <taxon>Lophotrochozoa</taxon>
        <taxon>Platyhelminthes</taxon>
        <taxon>Monogenea</taxon>
        <taxon>Polyopisthocotylea</taxon>
        <taxon>Polystomatidea</taxon>
        <taxon>Polystomatidae</taxon>
        <taxon>Protopolystoma</taxon>
    </lineage>
</organism>
<dbReference type="EMBL" id="CAAALY010009725">
    <property type="protein sequence ID" value="VEL10700.1"/>
    <property type="molecule type" value="Genomic_DNA"/>
</dbReference>
<evidence type="ECO:0000256" key="2">
    <source>
        <dbReference type="ARBA" id="ARBA00022692"/>
    </source>
</evidence>
<dbReference type="InterPro" id="IPR020635">
    <property type="entry name" value="Tyr_kinase_cat_dom"/>
</dbReference>
<proteinExistence type="predicted"/>
<keyword evidence="6" id="KW-1133">Transmembrane helix</keyword>